<dbReference type="AlphaFoldDB" id="A0A1C3XK41"/>
<reference evidence="1 2" key="1">
    <citation type="submission" date="2016-08" db="EMBL/GenBank/DDBJ databases">
        <authorList>
            <person name="Seilhamer J.J."/>
        </authorList>
    </citation>
    <scope>NUCLEOTIDE SEQUENCE [LARGE SCALE GENOMIC DNA]</scope>
    <source>
        <strain evidence="1 2">CCBAU 10071</strain>
    </source>
</reference>
<name>A0A1C3XK41_9BRAD</name>
<dbReference type="SUPFAM" id="SSF50156">
    <property type="entry name" value="PDZ domain-like"/>
    <property type="match status" value="1"/>
</dbReference>
<protein>
    <submittedName>
        <fullName evidence="1">Uncharacterized protein</fullName>
    </submittedName>
</protein>
<proteinExistence type="predicted"/>
<dbReference type="RefSeq" id="WP_141697774.1">
    <property type="nucleotide sequence ID" value="NZ_FMAE01000031.1"/>
</dbReference>
<evidence type="ECO:0000313" key="2">
    <source>
        <dbReference type="Proteomes" id="UP000183174"/>
    </source>
</evidence>
<dbReference type="InterPro" id="IPR036034">
    <property type="entry name" value="PDZ_sf"/>
</dbReference>
<sequence>MAKIDPKNVTAQFSFRAVGNPPSTLPQDAISNFFPGLEFDLRSLWKHLFEGIGLHEAGLVNGGHQVLAVAPGSPAELAGIRPLFRLRSVDGRPVEARSLSDQGPMPERYAMEFFNSLADVVQKAGQAVPCSFVNPQTNVVVSADLVVRPVLEQVAFSRDLLEPGAMTQGLCSPWQADYRECGCYYWAASRPDFINVQVSGGVARGHNWMQRKRGSADDYRVDQPRDPEQFSYDDLYTRWEQVLTFVVGGKESERANAWYQPHIIRISICSWRRTSHMCSCPMAVACSRSTKKS</sequence>
<evidence type="ECO:0000313" key="1">
    <source>
        <dbReference type="EMBL" id="SCB52354.1"/>
    </source>
</evidence>
<gene>
    <name evidence="1" type="ORF">GA0061099_103112</name>
</gene>
<organism evidence="1 2">
    <name type="scientific">Bradyrhizobium yuanmingense</name>
    <dbReference type="NCBI Taxonomy" id="108015"/>
    <lineage>
        <taxon>Bacteria</taxon>
        <taxon>Pseudomonadati</taxon>
        <taxon>Pseudomonadota</taxon>
        <taxon>Alphaproteobacteria</taxon>
        <taxon>Hyphomicrobiales</taxon>
        <taxon>Nitrobacteraceae</taxon>
        <taxon>Bradyrhizobium</taxon>
    </lineage>
</organism>
<accession>A0A1C3XK41</accession>
<dbReference type="EMBL" id="FMAE01000031">
    <property type="protein sequence ID" value="SCB52354.1"/>
    <property type="molecule type" value="Genomic_DNA"/>
</dbReference>
<dbReference type="Proteomes" id="UP000183174">
    <property type="component" value="Unassembled WGS sequence"/>
</dbReference>
<dbReference type="Gene3D" id="2.30.42.10">
    <property type="match status" value="1"/>
</dbReference>